<organism evidence="2 3">
    <name type="scientific">Aphanomyces invadans</name>
    <dbReference type="NCBI Taxonomy" id="157072"/>
    <lineage>
        <taxon>Eukaryota</taxon>
        <taxon>Sar</taxon>
        <taxon>Stramenopiles</taxon>
        <taxon>Oomycota</taxon>
        <taxon>Saprolegniomycetes</taxon>
        <taxon>Saprolegniales</taxon>
        <taxon>Verrucalvaceae</taxon>
        <taxon>Aphanomyces</taxon>
    </lineage>
</organism>
<dbReference type="GO" id="GO:0006508">
    <property type="term" value="P:proteolysis"/>
    <property type="evidence" value="ECO:0007669"/>
    <property type="project" value="InterPro"/>
</dbReference>
<sequence>MTTHTADCSSCDFRLAKVPQLKHTPGTMRNVPLLRQDYPRYVGSDRGAPEYYRSNLERGYYNWTDTPIIGQIPQVDTTYAYIDGLYPIMNEHQLAIGESTCPARLWSKPATQGGSALFDITELARVAFERTKTAREAIQLMGDLAVQYGYYGAEWEGDGVYVEAGEALTVTDTKEGWVFHILPDD</sequence>
<dbReference type="PANTHER" id="PTHR12994">
    <property type="entry name" value="SECERNIN"/>
    <property type="match status" value="1"/>
</dbReference>
<dbReference type="Proteomes" id="UP000285060">
    <property type="component" value="Unassembled WGS sequence"/>
</dbReference>
<dbReference type="VEuPathDB" id="FungiDB:H310_08990"/>
<dbReference type="GO" id="GO:0016805">
    <property type="term" value="F:dipeptidase activity"/>
    <property type="evidence" value="ECO:0007669"/>
    <property type="project" value="InterPro"/>
</dbReference>
<accession>A0A3R6VP83</accession>
<comment type="caution">
    <text evidence="2">The sequence shown here is derived from an EMBL/GenBank/DDBJ whole genome shotgun (WGS) entry which is preliminary data.</text>
</comment>
<dbReference type="PANTHER" id="PTHR12994:SF17">
    <property type="entry name" value="LD30995P"/>
    <property type="match status" value="1"/>
</dbReference>
<reference evidence="2 3" key="1">
    <citation type="submission" date="2018-08" db="EMBL/GenBank/DDBJ databases">
        <title>Aphanomyces genome sequencing and annotation.</title>
        <authorList>
            <person name="Minardi D."/>
            <person name="Oidtmann B."/>
            <person name="Van Der Giezen M."/>
            <person name="Studholme D.J."/>
        </authorList>
    </citation>
    <scope>NUCLEOTIDE SEQUENCE [LARGE SCALE GENOMIC DNA]</scope>
    <source>
        <strain evidence="2 3">NJM0002</strain>
    </source>
</reference>
<feature type="non-terminal residue" evidence="2">
    <location>
        <position position="185"/>
    </location>
</feature>
<dbReference type="EMBL" id="QUSY01003252">
    <property type="protein sequence ID" value="RHY18211.1"/>
    <property type="molecule type" value="Genomic_DNA"/>
</dbReference>
<dbReference type="AlphaFoldDB" id="A0A3R6VP83"/>
<dbReference type="InterPro" id="IPR005322">
    <property type="entry name" value="Peptidase_C69"/>
</dbReference>
<evidence type="ECO:0000313" key="3">
    <source>
        <dbReference type="Proteomes" id="UP000285060"/>
    </source>
</evidence>
<protein>
    <submittedName>
        <fullName evidence="2">Uncharacterized protein</fullName>
    </submittedName>
</protein>
<comment type="similarity">
    <text evidence="1">Belongs to the peptidase C69 family. Secernin subfamily.</text>
</comment>
<evidence type="ECO:0000256" key="1">
    <source>
        <dbReference type="ARBA" id="ARBA00005705"/>
    </source>
</evidence>
<keyword evidence="3" id="KW-1185">Reference proteome</keyword>
<gene>
    <name evidence="2" type="ORF">DYB32_010417</name>
</gene>
<evidence type="ECO:0000313" key="2">
    <source>
        <dbReference type="EMBL" id="RHY18211.1"/>
    </source>
</evidence>
<proteinExistence type="inferred from homology"/>
<dbReference type="GO" id="GO:0070004">
    <property type="term" value="F:cysteine-type exopeptidase activity"/>
    <property type="evidence" value="ECO:0007669"/>
    <property type="project" value="InterPro"/>
</dbReference>
<name>A0A3R6VP83_9STRA</name>